<evidence type="ECO:0000313" key="2">
    <source>
        <dbReference type="Proteomes" id="UP001576774"/>
    </source>
</evidence>
<gene>
    <name evidence="1" type="ORF">ACE1CC_23595</name>
</gene>
<dbReference type="EMBL" id="JBHFNQ010000182">
    <property type="protein sequence ID" value="MFB2879849.1"/>
    <property type="molecule type" value="Genomic_DNA"/>
</dbReference>
<dbReference type="Proteomes" id="UP001576774">
    <property type="component" value="Unassembled WGS sequence"/>
</dbReference>
<organism evidence="1 2">
    <name type="scientific">Floridaenema aerugineum BLCC-F46</name>
    <dbReference type="NCBI Taxonomy" id="3153654"/>
    <lineage>
        <taxon>Bacteria</taxon>
        <taxon>Bacillati</taxon>
        <taxon>Cyanobacteriota</taxon>
        <taxon>Cyanophyceae</taxon>
        <taxon>Oscillatoriophycideae</taxon>
        <taxon>Aerosakkonematales</taxon>
        <taxon>Aerosakkonemataceae</taxon>
        <taxon>Floridanema</taxon>
        <taxon>Floridanema aerugineum</taxon>
    </lineage>
</organism>
<dbReference type="RefSeq" id="WP_413272883.1">
    <property type="nucleotide sequence ID" value="NZ_JBHFNQ010000182.1"/>
</dbReference>
<comment type="caution">
    <text evidence="1">The sequence shown here is derived from an EMBL/GenBank/DDBJ whole genome shotgun (WGS) entry which is preliminary data.</text>
</comment>
<sequence length="90" mass="10775">MQFHFKFLGIWFSNCCGNCFAPALQFNQYGLTFRSKNWLETRFYRCCDGSFDWNSDHIAFYFGKCTPGDEQKGYPDIYEYRGILGYHQYI</sequence>
<proteinExistence type="predicted"/>
<keyword evidence="2" id="KW-1185">Reference proteome</keyword>
<accession>A0ABV4XAM0</accession>
<protein>
    <submittedName>
        <fullName evidence="1">Uncharacterized protein</fullName>
    </submittedName>
</protein>
<reference evidence="1 2" key="1">
    <citation type="submission" date="2024-09" db="EMBL/GenBank/DDBJ databases">
        <title>Floridaenema gen nov. (Aerosakkonemataceae, Aerosakkonematales ord. nov., Cyanobacteria) from benthic tropical and subtropical fresh waters, with the description of four new species.</title>
        <authorList>
            <person name="Moretto J.A."/>
            <person name="Berthold D.E."/>
            <person name="Lefler F.W."/>
            <person name="Huang I.-S."/>
            <person name="Laughinghouse H. IV."/>
        </authorList>
    </citation>
    <scope>NUCLEOTIDE SEQUENCE [LARGE SCALE GENOMIC DNA]</scope>
    <source>
        <strain evidence="1 2">BLCC-F46</strain>
    </source>
</reference>
<evidence type="ECO:0000313" key="1">
    <source>
        <dbReference type="EMBL" id="MFB2879849.1"/>
    </source>
</evidence>
<name>A0ABV4XAM0_9CYAN</name>